<feature type="domain" description="NfeD integral membrane" evidence="7">
    <location>
        <begin position="235"/>
        <end position="351"/>
    </location>
</feature>
<feature type="transmembrane region" description="Helical" evidence="5">
    <location>
        <begin position="306"/>
        <end position="323"/>
    </location>
</feature>
<feature type="domain" description="NfeD1b N-terminal" evidence="8">
    <location>
        <begin position="26"/>
        <end position="187"/>
    </location>
</feature>
<comment type="caution">
    <text evidence="9">The sequence shown here is derived from an EMBL/GenBank/DDBJ whole genome shotgun (WGS) entry which is preliminary data.</text>
</comment>
<dbReference type="InterPro" id="IPR002810">
    <property type="entry name" value="NfeD-like_C"/>
</dbReference>
<dbReference type="EMBL" id="JAHCVK010000004">
    <property type="protein sequence ID" value="MBT0653594.1"/>
    <property type="molecule type" value="Genomic_DNA"/>
</dbReference>
<dbReference type="Proteomes" id="UP000756860">
    <property type="component" value="Unassembled WGS sequence"/>
</dbReference>
<dbReference type="PANTHER" id="PTHR33507">
    <property type="entry name" value="INNER MEMBRANE PROTEIN YBBJ"/>
    <property type="match status" value="1"/>
</dbReference>
<organism evidence="9 10">
    <name type="scientific">Geomobilimonas luticola</name>
    <dbReference type="NCBI Taxonomy" id="1114878"/>
    <lineage>
        <taxon>Bacteria</taxon>
        <taxon>Pseudomonadati</taxon>
        <taxon>Thermodesulfobacteriota</taxon>
        <taxon>Desulfuromonadia</taxon>
        <taxon>Geobacterales</taxon>
        <taxon>Geobacteraceae</taxon>
        <taxon>Geomobilimonas</taxon>
    </lineage>
</organism>
<feature type="transmembrane region" description="Helical" evidence="5">
    <location>
        <begin position="329"/>
        <end position="352"/>
    </location>
</feature>
<evidence type="ECO:0000259" key="8">
    <source>
        <dbReference type="Pfam" id="PF25145"/>
    </source>
</evidence>
<keyword evidence="2 5" id="KW-0812">Transmembrane</keyword>
<protein>
    <submittedName>
        <fullName evidence="9">Nodulation protein NfeD</fullName>
    </submittedName>
</protein>
<dbReference type="RefSeq" id="WP_214175594.1">
    <property type="nucleotide sequence ID" value="NZ_JAHCVK010000004.1"/>
</dbReference>
<feature type="transmembrane region" description="Helical" evidence="5">
    <location>
        <begin position="281"/>
        <end position="299"/>
    </location>
</feature>
<sequence length="428" mass="45624">MGRIVFFILCLLISAVGFSAEQGRIRVVGIHDPITPVTASFLHRNLQEASRDGDRMLLIELDTPGGLDTAMRSIVQDIFASPVPVAVFVAPAGARAASAGAIIALSADVCAMSPGTNIGAAHPVSIGEKPDKVMEAKIVNDAEAYVEGIARKRGRDEALARQMVRDSISLSAEKALAGRVIDLMATDRSDLLRQLDGRRINRDGRELVLKLAGAAVVPAEMGMRERILNAISNPNVAYVLLMIGMLGLFFELSNPGVILPGAIGGISLILAFFAFQTLPVNYAGVLLILLALILFIAEIKIVSHGMLTVGGVIAMVLGSLLLFESPEPYLRVSWSVILVTVVATVGFFVFAVRKVLQAHRNQPTTGREGLVGEVGVADGELTPAGGKVFVRGEYWDAWSEEPVTAGEQVVVDAVEGMRLRVRKAGTRD</sequence>
<dbReference type="PANTHER" id="PTHR33507:SF4">
    <property type="entry name" value="NODULATION COMPETITIVENESS PROTEIN NFED"/>
    <property type="match status" value="1"/>
</dbReference>
<dbReference type="Gene3D" id="3.90.226.10">
    <property type="entry name" value="2-enoyl-CoA Hydratase, Chain A, domain 1"/>
    <property type="match status" value="1"/>
</dbReference>
<keyword evidence="4 5" id="KW-0472">Membrane</keyword>
<keyword evidence="10" id="KW-1185">Reference proteome</keyword>
<comment type="subcellular location">
    <subcellularLocation>
        <location evidence="1">Membrane</location>
        <topology evidence="1">Multi-pass membrane protein</topology>
    </subcellularLocation>
</comment>
<dbReference type="InterPro" id="IPR012340">
    <property type="entry name" value="NA-bd_OB-fold"/>
</dbReference>
<evidence type="ECO:0000259" key="6">
    <source>
        <dbReference type="Pfam" id="PF01957"/>
    </source>
</evidence>
<dbReference type="InterPro" id="IPR052165">
    <property type="entry name" value="Membrane_assoc_protease"/>
</dbReference>
<reference evidence="9 10" key="1">
    <citation type="submission" date="2021-05" db="EMBL/GenBank/DDBJ databases">
        <title>The draft genome of Geobacter luticola JCM 17780.</title>
        <authorList>
            <person name="Xu Z."/>
            <person name="Masuda Y."/>
            <person name="Itoh H."/>
            <person name="Senoo K."/>
        </authorList>
    </citation>
    <scope>NUCLEOTIDE SEQUENCE [LARGE SCALE GENOMIC DNA]</scope>
    <source>
        <strain evidence="9 10">JCM 17780</strain>
    </source>
</reference>
<evidence type="ECO:0000259" key="7">
    <source>
        <dbReference type="Pfam" id="PF24961"/>
    </source>
</evidence>
<dbReference type="Gene3D" id="2.40.50.140">
    <property type="entry name" value="Nucleic acid-binding proteins"/>
    <property type="match status" value="1"/>
</dbReference>
<evidence type="ECO:0000256" key="3">
    <source>
        <dbReference type="ARBA" id="ARBA00022989"/>
    </source>
</evidence>
<name>A0ABS5SGG5_9BACT</name>
<feature type="transmembrane region" description="Helical" evidence="5">
    <location>
        <begin position="257"/>
        <end position="275"/>
    </location>
</feature>
<keyword evidence="3 5" id="KW-1133">Transmembrane helix</keyword>
<dbReference type="CDD" id="cd07020">
    <property type="entry name" value="Clp_protease_NfeD_1"/>
    <property type="match status" value="1"/>
</dbReference>
<dbReference type="Pfam" id="PF25145">
    <property type="entry name" value="NfeD1b_N"/>
    <property type="match status" value="1"/>
</dbReference>
<evidence type="ECO:0000313" key="9">
    <source>
        <dbReference type="EMBL" id="MBT0653594.1"/>
    </source>
</evidence>
<dbReference type="InterPro" id="IPR029045">
    <property type="entry name" value="ClpP/crotonase-like_dom_sf"/>
</dbReference>
<dbReference type="Pfam" id="PF01957">
    <property type="entry name" value="NfeD"/>
    <property type="match status" value="1"/>
</dbReference>
<dbReference type="SUPFAM" id="SSF52096">
    <property type="entry name" value="ClpP/crotonase"/>
    <property type="match status" value="1"/>
</dbReference>
<feature type="domain" description="NfeD-like C-terminal" evidence="6">
    <location>
        <begin position="368"/>
        <end position="423"/>
    </location>
</feature>
<dbReference type="InterPro" id="IPR056739">
    <property type="entry name" value="NfeD_membrane"/>
</dbReference>
<accession>A0ABS5SGG5</accession>
<evidence type="ECO:0000256" key="2">
    <source>
        <dbReference type="ARBA" id="ARBA00022692"/>
    </source>
</evidence>
<dbReference type="SUPFAM" id="SSF141322">
    <property type="entry name" value="NfeD domain-like"/>
    <property type="match status" value="1"/>
</dbReference>
<dbReference type="InterPro" id="IPR056738">
    <property type="entry name" value="NfeD1b_N"/>
</dbReference>
<evidence type="ECO:0000256" key="1">
    <source>
        <dbReference type="ARBA" id="ARBA00004141"/>
    </source>
</evidence>
<evidence type="ECO:0000313" key="10">
    <source>
        <dbReference type="Proteomes" id="UP000756860"/>
    </source>
</evidence>
<dbReference type="Pfam" id="PF24961">
    <property type="entry name" value="NfeD_membrane"/>
    <property type="match status" value="1"/>
</dbReference>
<evidence type="ECO:0000256" key="4">
    <source>
        <dbReference type="ARBA" id="ARBA00023136"/>
    </source>
</evidence>
<gene>
    <name evidence="9" type="ORF">KI810_11045</name>
</gene>
<proteinExistence type="predicted"/>
<evidence type="ECO:0000256" key="5">
    <source>
        <dbReference type="SAM" id="Phobius"/>
    </source>
</evidence>
<feature type="transmembrane region" description="Helical" evidence="5">
    <location>
        <begin position="231"/>
        <end position="250"/>
    </location>
</feature>